<dbReference type="Proteomes" id="UP000187209">
    <property type="component" value="Unassembled WGS sequence"/>
</dbReference>
<reference evidence="2 3" key="1">
    <citation type="submission" date="2016-11" db="EMBL/GenBank/DDBJ databases">
        <title>The macronuclear genome of Stentor coeruleus: a giant cell with tiny introns.</title>
        <authorList>
            <person name="Slabodnick M."/>
            <person name="Ruby J.G."/>
            <person name="Reiff S.B."/>
            <person name="Swart E.C."/>
            <person name="Gosai S."/>
            <person name="Prabakaran S."/>
            <person name="Witkowska E."/>
            <person name="Larue G.E."/>
            <person name="Fisher S."/>
            <person name="Freeman R.M."/>
            <person name="Gunawardena J."/>
            <person name="Chu W."/>
            <person name="Stover N.A."/>
            <person name="Gregory B.D."/>
            <person name="Nowacki M."/>
            <person name="Derisi J."/>
            <person name="Roy S.W."/>
            <person name="Marshall W.F."/>
            <person name="Sood P."/>
        </authorList>
    </citation>
    <scope>NUCLEOTIDE SEQUENCE [LARGE SCALE GENOMIC DNA]</scope>
    <source>
        <strain evidence="2">WM001</strain>
    </source>
</reference>
<evidence type="ECO:0000313" key="3">
    <source>
        <dbReference type="Proteomes" id="UP000187209"/>
    </source>
</evidence>
<keyword evidence="3" id="KW-1185">Reference proteome</keyword>
<feature type="compositionally biased region" description="Polar residues" evidence="1">
    <location>
        <begin position="130"/>
        <end position="147"/>
    </location>
</feature>
<accession>A0A1R2CAG4</accession>
<gene>
    <name evidence="2" type="ORF">SteCoe_12566</name>
</gene>
<feature type="compositionally biased region" description="Polar residues" evidence="1">
    <location>
        <begin position="326"/>
        <end position="338"/>
    </location>
</feature>
<dbReference type="AlphaFoldDB" id="A0A1R2CAG4"/>
<feature type="compositionally biased region" description="Basic and acidic residues" evidence="1">
    <location>
        <begin position="295"/>
        <end position="325"/>
    </location>
</feature>
<feature type="compositionally biased region" description="Basic and acidic residues" evidence="1">
    <location>
        <begin position="11"/>
        <end position="27"/>
    </location>
</feature>
<protein>
    <submittedName>
        <fullName evidence="2">Uncharacterized protein</fullName>
    </submittedName>
</protein>
<dbReference type="EMBL" id="MPUH01000219">
    <property type="protein sequence ID" value="OMJ85998.1"/>
    <property type="molecule type" value="Genomic_DNA"/>
</dbReference>
<sequence>MDMQSAMSQQWKDRDNKIFSQKAEVKAKEKKKLTGTPKIDPLSRKIAKIVTQQELAELGIASKDPTLKKPTFSIPKPTLSNESPQKPSPQSINHNLPKNSPKKQRETPTKPLNKPIDEPEPNPGPIILDPSSSEDQQKSNNSPQKQTEIPHFITTKNSESIKNNIVKSDHEEILDNFEHLQVSQEELKREYPELGLKNTVEESDFCNNELHDQEGVFKDLDNQYKCNEKPLNNLDKKEEVIFGNEEIKEENKEGNQDVGKKEQDILLNNMEYNSSPDNLSLVIKEQVEKQMTGSEKNHGDKEINLENDKKELEVKNDRESNRSRTEGNSLNKGQNIQGSKEGVVDKFKNLKGESAKAQFLHLHEEKILKNTPRCHINLTNCRTSPIYFSVRVPSDSKVKVESGIGSAGSLRKILLRQFLDESQNSKDFYTKSLEWLQNRDEKIKEIRDQNKDKDLEECTFDPYFEKHENIRRNTYSFEYKATISPLIQNSEKMSEPYNPRISENIIKYEALSPTDYLVKYPEGVNLDRIMQIGKPMVSYRSINLLR</sequence>
<feature type="region of interest" description="Disordered" evidence="1">
    <location>
        <begin position="290"/>
        <end position="338"/>
    </location>
</feature>
<feature type="compositionally biased region" description="Polar residues" evidence="1">
    <location>
        <begin position="1"/>
        <end position="10"/>
    </location>
</feature>
<feature type="region of interest" description="Disordered" evidence="1">
    <location>
        <begin position="57"/>
        <end position="159"/>
    </location>
</feature>
<evidence type="ECO:0000256" key="1">
    <source>
        <dbReference type="SAM" id="MobiDB-lite"/>
    </source>
</evidence>
<proteinExistence type="predicted"/>
<feature type="region of interest" description="Disordered" evidence="1">
    <location>
        <begin position="1"/>
        <end position="44"/>
    </location>
</feature>
<name>A0A1R2CAG4_9CILI</name>
<comment type="caution">
    <text evidence="2">The sequence shown here is derived from an EMBL/GenBank/DDBJ whole genome shotgun (WGS) entry which is preliminary data.</text>
</comment>
<feature type="compositionally biased region" description="Polar residues" evidence="1">
    <location>
        <begin position="78"/>
        <end position="98"/>
    </location>
</feature>
<evidence type="ECO:0000313" key="2">
    <source>
        <dbReference type="EMBL" id="OMJ85998.1"/>
    </source>
</evidence>
<organism evidence="2 3">
    <name type="scientific">Stentor coeruleus</name>
    <dbReference type="NCBI Taxonomy" id="5963"/>
    <lineage>
        <taxon>Eukaryota</taxon>
        <taxon>Sar</taxon>
        <taxon>Alveolata</taxon>
        <taxon>Ciliophora</taxon>
        <taxon>Postciliodesmatophora</taxon>
        <taxon>Heterotrichea</taxon>
        <taxon>Heterotrichida</taxon>
        <taxon>Stentoridae</taxon>
        <taxon>Stentor</taxon>
    </lineage>
</organism>